<feature type="repeat" description="WD" evidence="3">
    <location>
        <begin position="41"/>
        <end position="72"/>
    </location>
</feature>
<evidence type="ECO:0000259" key="4">
    <source>
        <dbReference type="Pfam" id="PF23760"/>
    </source>
</evidence>
<dbReference type="PRINTS" id="PR00320">
    <property type="entry name" value="GPROTEINBRPT"/>
</dbReference>
<feature type="domain" description="DDB1- and CUL4-associated factor 12 beta-propeller" evidence="4">
    <location>
        <begin position="59"/>
        <end position="250"/>
    </location>
</feature>
<proteinExistence type="predicted"/>
<sequence>MHKHSSPISGVATYDNKFVLSAGYDNKVILWDAYNKKPIRRVYHDHLVNQCAFSPCGNYIATVSSDYSCRIWLLPDMILYGVINSHTDDVESVSFHPNKNIVATCSRDKTIIVSDYKGNIIAHLKGHVEDIISVEWSSSGNLISSSDDGTIRIWDVNYQKEIECIDLDNIETDTIAITPDKVIYAGNDNGEIITIINGKLKITSAHEAGIKRLVYDSSQKIMVSLSYDRKMKLWKEKDNNLENYHTAELPPIVWPRSCAFLDSDNLVFASFGDSYVQYTISTQIWYQDHVLPTYGFNAVHVSGKDIWSVGDAGIVFCNNRPFAEMGSLCNFIIEFENVLITGGQMGKIFNARTGDTIYEHHSPLNCAAVSWGDNQFCLVGTYTGEGIVLRRIAGDIVVTNVISLHKNAIKGVFISKEFIFSVCANAAAALHKIEDFSCHAYIPKAHKKIINGCDGNKEGLFVSVSRDLTLRIWKNENFEKIKTPSTNSIKCVAFDDKNNYISIGNYTGWVGVYDLNENKWILWEKRSFTGISSIKCTQDDFVYSTYDGINEFIFNHGLKYDQKRIKPNWR</sequence>
<dbReference type="Gene3D" id="2.130.10.10">
    <property type="entry name" value="YVTN repeat-like/Quinoprotein amine dehydrogenase"/>
    <property type="match status" value="3"/>
</dbReference>
<keyword evidence="6" id="KW-1185">Reference proteome</keyword>
<dbReference type="InterPro" id="IPR020472">
    <property type="entry name" value="WD40_PAC1"/>
</dbReference>
<keyword evidence="1 3" id="KW-0853">WD repeat</keyword>
<feature type="repeat" description="WD" evidence="3">
    <location>
        <begin position="1"/>
        <end position="41"/>
    </location>
</feature>
<dbReference type="PANTHER" id="PTHR44019:SF8">
    <property type="entry name" value="POC1 CENTRIOLAR PROTEIN HOMOLOG"/>
    <property type="match status" value="1"/>
</dbReference>
<dbReference type="Pfam" id="PF00400">
    <property type="entry name" value="WD40"/>
    <property type="match status" value="1"/>
</dbReference>
<evidence type="ECO:0000256" key="3">
    <source>
        <dbReference type="PROSITE-ProRule" id="PRU00221"/>
    </source>
</evidence>
<dbReference type="InterPro" id="IPR019775">
    <property type="entry name" value="WD40_repeat_CS"/>
</dbReference>
<evidence type="ECO:0000256" key="1">
    <source>
        <dbReference type="ARBA" id="ARBA00022574"/>
    </source>
</evidence>
<gene>
    <name evidence="5" type="ORF">Xmir_02945</name>
</gene>
<dbReference type="OrthoDB" id="135039at2"/>
<dbReference type="Pfam" id="PF23760">
    <property type="entry name" value="Beta-prop_DCAF12"/>
    <property type="match status" value="1"/>
</dbReference>
<dbReference type="SMART" id="SM00320">
    <property type="entry name" value="WD40"/>
    <property type="match status" value="7"/>
</dbReference>
<dbReference type="PROSITE" id="PS50294">
    <property type="entry name" value="WD_REPEATS_REGION"/>
    <property type="match status" value="1"/>
</dbReference>
<name>A0A2D0JNH9_9GAMM</name>
<feature type="repeat" description="WD" evidence="3">
    <location>
        <begin position="83"/>
        <end position="113"/>
    </location>
</feature>
<keyword evidence="2" id="KW-0677">Repeat</keyword>
<accession>A0A2D0JNH9</accession>
<evidence type="ECO:0000313" key="6">
    <source>
        <dbReference type="Proteomes" id="UP000221980"/>
    </source>
</evidence>
<protein>
    <submittedName>
        <fullName evidence="5">Transcriptional repressor of filamentous growth</fullName>
    </submittedName>
</protein>
<dbReference type="Proteomes" id="UP000221980">
    <property type="component" value="Unassembled WGS sequence"/>
</dbReference>
<dbReference type="PROSITE" id="PS00678">
    <property type="entry name" value="WD_REPEATS_1"/>
    <property type="match status" value="1"/>
</dbReference>
<reference evidence="5 6" key="1">
    <citation type="journal article" date="2017" name="Nat. Microbiol.">
        <title>Natural product diversity associated with the nematode symbionts Photorhabdus and Xenorhabdus.</title>
        <authorList>
            <person name="Tobias N.J."/>
            <person name="Wolff H."/>
            <person name="Djahanschiri B."/>
            <person name="Grundmann F."/>
            <person name="Kronenwerth M."/>
            <person name="Shi Y.M."/>
            <person name="Simonyi S."/>
            <person name="Grun P."/>
            <person name="Shapiro-Ilan D."/>
            <person name="Pidot S.J."/>
            <person name="Stinear T.P."/>
            <person name="Ebersberger I."/>
            <person name="Bode H.B."/>
        </authorList>
    </citation>
    <scope>NUCLEOTIDE SEQUENCE [LARGE SCALE GENOMIC DNA]</scope>
    <source>
        <strain evidence="5 6">DSM 17902</strain>
    </source>
</reference>
<evidence type="ECO:0000313" key="5">
    <source>
        <dbReference type="EMBL" id="PHM47862.1"/>
    </source>
</evidence>
<feature type="repeat" description="WD" evidence="3">
    <location>
        <begin position="203"/>
        <end position="244"/>
    </location>
</feature>
<dbReference type="InterPro" id="IPR036322">
    <property type="entry name" value="WD40_repeat_dom_sf"/>
</dbReference>
<dbReference type="InterPro" id="IPR001680">
    <property type="entry name" value="WD40_rpt"/>
</dbReference>
<dbReference type="InterPro" id="IPR056151">
    <property type="entry name" value="Beta-prop_DCAF12"/>
</dbReference>
<organism evidence="5 6">
    <name type="scientific">Xenorhabdus miraniensis</name>
    <dbReference type="NCBI Taxonomy" id="351674"/>
    <lineage>
        <taxon>Bacteria</taxon>
        <taxon>Pseudomonadati</taxon>
        <taxon>Pseudomonadota</taxon>
        <taxon>Gammaproteobacteria</taxon>
        <taxon>Enterobacterales</taxon>
        <taxon>Morganellaceae</taxon>
        <taxon>Xenorhabdus</taxon>
    </lineage>
</organism>
<dbReference type="EMBL" id="NITZ01000015">
    <property type="protein sequence ID" value="PHM47862.1"/>
    <property type="molecule type" value="Genomic_DNA"/>
</dbReference>
<dbReference type="InterPro" id="IPR050505">
    <property type="entry name" value="WDR55/POC1"/>
</dbReference>
<evidence type="ECO:0000256" key="2">
    <source>
        <dbReference type="ARBA" id="ARBA00022737"/>
    </source>
</evidence>
<dbReference type="RefSeq" id="WP_099114970.1">
    <property type="nucleotide sequence ID" value="NZ_CAWNQI010000046.1"/>
</dbReference>
<dbReference type="SUPFAM" id="SSF50978">
    <property type="entry name" value="WD40 repeat-like"/>
    <property type="match status" value="2"/>
</dbReference>
<dbReference type="AlphaFoldDB" id="A0A2D0JNH9"/>
<feature type="repeat" description="WD" evidence="3">
    <location>
        <begin position="124"/>
        <end position="164"/>
    </location>
</feature>
<comment type="caution">
    <text evidence="5">The sequence shown here is derived from an EMBL/GenBank/DDBJ whole genome shotgun (WGS) entry which is preliminary data.</text>
</comment>
<dbReference type="InterPro" id="IPR015943">
    <property type="entry name" value="WD40/YVTN_repeat-like_dom_sf"/>
</dbReference>
<dbReference type="PANTHER" id="PTHR44019">
    <property type="entry name" value="WD REPEAT-CONTAINING PROTEIN 55"/>
    <property type="match status" value="1"/>
</dbReference>
<dbReference type="PROSITE" id="PS50082">
    <property type="entry name" value="WD_REPEATS_2"/>
    <property type="match status" value="5"/>
</dbReference>